<dbReference type="RefSeq" id="XP_042916794.1">
    <property type="nucleotide sequence ID" value="XM_043070121.1"/>
</dbReference>
<feature type="compositionally biased region" description="Low complexity" evidence="1">
    <location>
        <begin position="226"/>
        <end position="257"/>
    </location>
</feature>
<reference evidence="2 3" key="1">
    <citation type="journal article" date="2007" name="Science">
        <title>The Chlamydomonas genome reveals the evolution of key animal and plant functions.</title>
        <authorList>
            <person name="Merchant S.S."/>
            <person name="Prochnik S.E."/>
            <person name="Vallon O."/>
            <person name="Harris E.H."/>
            <person name="Karpowicz S.J."/>
            <person name="Witman G.B."/>
            <person name="Terry A."/>
            <person name="Salamov A."/>
            <person name="Fritz-Laylin L.K."/>
            <person name="Marechal-Drouard L."/>
            <person name="Marshall W.F."/>
            <person name="Qu L.H."/>
            <person name="Nelson D.R."/>
            <person name="Sanderfoot A.A."/>
            <person name="Spalding M.H."/>
            <person name="Kapitonov V.V."/>
            <person name="Ren Q."/>
            <person name="Ferris P."/>
            <person name="Lindquist E."/>
            <person name="Shapiro H."/>
            <person name="Lucas S.M."/>
            <person name="Grimwood J."/>
            <person name="Schmutz J."/>
            <person name="Cardol P."/>
            <person name="Cerutti H."/>
            <person name="Chanfreau G."/>
            <person name="Chen C.L."/>
            <person name="Cognat V."/>
            <person name="Croft M.T."/>
            <person name="Dent R."/>
            <person name="Dutcher S."/>
            <person name="Fernandez E."/>
            <person name="Fukuzawa H."/>
            <person name="Gonzalez-Ballester D."/>
            <person name="Gonzalez-Halphen D."/>
            <person name="Hallmann A."/>
            <person name="Hanikenne M."/>
            <person name="Hippler M."/>
            <person name="Inwood W."/>
            <person name="Jabbari K."/>
            <person name="Kalanon M."/>
            <person name="Kuras R."/>
            <person name="Lefebvre P.A."/>
            <person name="Lemaire S.D."/>
            <person name="Lobanov A.V."/>
            <person name="Lohr M."/>
            <person name="Manuell A."/>
            <person name="Meier I."/>
            <person name="Mets L."/>
            <person name="Mittag M."/>
            <person name="Mittelmeier T."/>
            <person name="Moroney J.V."/>
            <person name="Moseley J."/>
            <person name="Napoli C."/>
            <person name="Nedelcu A.M."/>
            <person name="Niyogi K."/>
            <person name="Novoselov S.V."/>
            <person name="Paulsen I.T."/>
            <person name="Pazour G."/>
            <person name="Purton S."/>
            <person name="Ral J.P."/>
            <person name="Riano-Pachon D.M."/>
            <person name="Riekhof W."/>
            <person name="Rymarquis L."/>
            <person name="Schroda M."/>
            <person name="Stern D."/>
            <person name="Umen J."/>
            <person name="Willows R."/>
            <person name="Wilson N."/>
            <person name="Zimmer S.L."/>
            <person name="Allmer J."/>
            <person name="Balk J."/>
            <person name="Bisova K."/>
            <person name="Chen C.J."/>
            <person name="Elias M."/>
            <person name="Gendler K."/>
            <person name="Hauser C."/>
            <person name="Lamb M.R."/>
            <person name="Ledford H."/>
            <person name="Long J.C."/>
            <person name="Minagawa J."/>
            <person name="Page M.D."/>
            <person name="Pan J."/>
            <person name="Pootakham W."/>
            <person name="Roje S."/>
            <person name="Rose A."/>
            <person name="Stahlberg E."/>
            <person name="Terauchi A.M."/>
            <person name="Yang P."/>
            <person name="Ball S."/>
            <person name="Bowler C."/>
            <person name="Dieckmann C.L."/>
            <person name="Gladyshev V.N."/>
            <person name="Green P."/>
            <person name="Jorgensen R."/>
            <person name="Mayfield S."/>
            <person name="Mueller-Roeber B."/>
            <person name="Rajamani S."/>
            <person name="Sayre R.T."/>
            <person name="Brokstein P."/>
            <person name="Dubchak I."/>
            <person name="Goodstein D."/>
            <person name="Hornick L."/>
            <person name="Huang Y.W."/>
            <person name="Jhaveri J."/>
            <person name="Luo Y."/>
            <person name="Martinez D."/>
            <person name="Ngau W.C."/>
            <person name="Otillar B."/>
            <person name="Poliakov A."/>
            <person name="Porter A."/>
            <person name="Szajkowski L."/>
            <person name="Werner G."/>
            <person name="Zhou K."/>
            <person name="Grigoriev I.V."/>
            <person name="Rokhsar D.S."/>
            <person name="Grossman A.R."/>
        </authorList>
    </citation>
    <scope>NUCLEOTIDE SEQUENCE [LARGE SCALE GENOMIC DNA]</scope>
    <source>
        <strain evidence="3">CC-503</strain>
    </source>
</reference>
<feature type="region of interest" description="Disordered" evidence="1">
    <location>
        <begin position="568"/>
        <end position="613"/>
    </location>
</feature>
<dbReference type="InParanoid" id="A0A2K3CXS1"/>
<dbReference type="EMBL" id="CM008975">
    <property type="protein sequence ID" value="PNW73082.1"/>
    <property type="molecule type" value="Genomic_DNA"/>
</dbReference>
<dbReference type="GeneID" id="66056211"/>
<feature type="compositionally biased region" description="Low complexity" evidence="1">
    <location>
        <begin position="122"/>
        <end position="139"/>
    </location>
</feature>
<dbReference type="KEGG" id="cre:CHLRE_14g618250v5"/>
<feature type="compositionally biased region" description="Low complexity" evidence="1">
    <location>
        <begin position="39"/>
        <end position="52"/>
    </location>
</feature>
<name>A0A2K3CXS1_CHLRE</name>
<dbReference type="AlphaFoldDB" id="A0A2K3CXS1"/>
<feature type="compositionally biased region" description="Low complexity" evidence="1">
    <location>
        <begin position="493"/>
        <end position="512"/>
    </location>
</feature>
<dbReference type="ExpressionAtlas" id="A0A2K3CXS1">
    <property type="expression patterns" value="baseline and differential"/>
</dbReference>
<feature type="region of interest" description="Disordered" evidence="1">
    <location>
        <begin position="223"/>
        <end position="257"/>
    </location>
</feature>
<feature type="compositionally biased region" description="Low complexity" evidence="1">
    <location>
        <begin position="436"/>
        <end position="452"/>
    </location>
</feature>
<protein>
    <submittedName>
        <fullName evidence="2">Uncharacterized protein</fullName>
    </submittedName>
</protein>
<organism evidence="2 3">
    <name type="scientific">Chlamydomonas reinhardtii</name>
    <name type="common">Chlamydomonas smithii</name>
    <dbReference type="NCBI Taxonomy" id="3055"/>
    <lineage>
        <taxon>Eukaryota</taxon>
        <taxon>Viridiplantae</taxon>
        <taxon>Chlorophyta</taxon>
        <taxon>core chlorophytes</taxon>
        <taxon>Chlorophyceae</taxon>
        <taxon>CS clade</taxon>
        <taxon>Chlamydomonadales</taxon>
        <taxon>Chlamydomonadaceae</taxon>
        <taxon>Chlamydomonas</taxon>
    </lineage>
</organism>
<feature type="region of interest" description="Disordered" evidence="1">
    <location>
        <begin position="436"/>
        <end position="464"/>
    </location>
</feature>
<feature type="compositionally biased region" description="Basic and acidic residues" evidence="1">
    <location>
        <begin position="568"/>
        <end position="587"/>
    </location>
</feature>
<keyword evidence="3" id="KW-1185">Reference proteome</keyword>
<accession>A0A2K3CXS1</accession>
<feature type="compositionally biased region" description="Polar residues" evidence="1">
    <location>
        <begin position="305"/>
        <end position="316"/>
    </location>
</feature>
<dbReference type="OrthoDB" id="532374at2759"/>
<dbReference type="Proteomes" id="UP000006906">
    <property type="component" value="Chromosome 14"/>
</dbReference>
<evidence type="ECO:0000313" key="3">
    <source>
        <dbReference type="Proteomes" id="UP000006906"/>
    </source>
</evidence>
<sequence length="613" mass="62125">MIDLAALKQQLQLLGHNLPDSQIVAILADMNIDLADNDSSAGPSSAGAAAGGPPKPRAAKSILDTYQPAPLGEDFEPDSPSAPVTEQPERFSYAYTDHSHGAALGNSVPAGVRAQAPRRTNVSTTAKPAAVAAASPGAKQQGDGDEDDKYETYDADELEEASDDVDEEPGLNCRHCQAGEHAGACSSATVPATSGTAALSPGFGLRYGSSTFMNTTTIIDEPAGVASSQGRGSSIGASARGPAASAAPGAAATSSGAGIRGIGPAAAGRQHGTGSELMESLGRLSLLASGGTAAGPGSAVPVSTAGRTTGPATASARSGGYGGPAVSARPSSGAPPRPSSAPRGRDQQSKPAGRPGPGPHKTDLLSTFGRYPKHAFADDEDDGESDVALAADTNDPLGLGRSMHHLAWPQHGAARAAAALAGKGSSAAGAPRASATAAAAGTGRPGSAAARGVPGQGQRVGMPRDPYTCEDAWLGVARGHDLDVPGRSLSPQASHRSFMSRASSASRATTRAGGPGGAVKVDRVKRYQQLAAEWGSNRFLNKAGGAGKGTSRKPVNFHSHFASLHAAEEAERQRVLKETRAKTKKELGGAQDAPTANRRDELRWQMRQRLMNQ</sequence>
<dbReference type="Gramene" id="PNW73082">
    <property type="protein sequence ID" value="PNW73082"/>
    <property type="gene ID" value="CHLRE_14g618250v5"/>
</dbReference>
<feature type="region of interest" description="Disordered" evidence="1">
    <location>
        <begin position="38"/>
        <end position="62"/>
    </location>
</feature>
<proteinExistence type="predicted"/>
<feature type="region of interest" description="Disordered" evidence="1">
    <location>
        <begin position="112"/>
        <end position="149"/>
    </location>
</feature>
<evidence type="ECO:0000313" key="2">
    <source>
        <dbReference type="EMBL" id="PNW73082.1"/>
    </source>
</evidence>
<feature type="region of interest" description="Disordered" evidence="1">
    <location>
        <begin position="291"/>
        <end position="366"/>
    </location>
</feature>
<gene>
    <name evidence="2" type="ORF">CHLRE_14g618250v5</name>
</gene>
<feature type="region of interest" description="Disordered" evidence="1">
    <location>
        <begin position="484"/>
        <end position="519"/>
    </location>
</feature>
<evidence type="ECO:0000256" key="1">
    <source>
        <dbReference type="SAM" id="MobiDB-lite"/>
    </source>
</evidence>